<name>A0A928UYK8_9SPHI</name>
<dbReference type="RefSeq" id="WP_196935424.1">
    <property type="nucleotide sequence ID" value="NZ_MU158698.1"/>
</dbReference>
<dbReference type="InterPro" id="IPR012340">
    <property type="entry name" value="NA-bd_OB-fold"/>
</dbReference>
<dbReference type="Proteomes" id="UP000616201">
    <property type="component" value="Unassembled WGS sequence"/>
</dbReference>
<evidence type="ECO:0000256" key="1">
    <source>
        <dbReference type="SAM" id="Phobius"/>
    </source>
</evidence>
<dbReference type="AlphaFoldDB" id="A0A928UYK8"/>
<proteinExistence type="predicted"/>
<keyword evidence="1" id="KW-1133">Transmembrane helix</keyword>
<evidence type="ECO:0000313" key="3">
    <source>
        <dbReference type="Proteomes" id="UP000616201"/>
    </source>
</evidence>
<comment type="caution">
    <text evidence="2">The sequence shown here is derived from an EMBL/GenBank/DDBJ whole genome shotgun (WGS) entry which is preliminary data.</text>
</comment>
<gene>
    <name evidence="2" type="ORF">C4F49_07320</name>
</gene>
<reference evidence="2" key="1">
    <citation type="submission" date="2018-02" db="EMBL/GenBank/DDBJ databases">
        <authorList>
            <person name="Vasarhelyi B.M."/>
            <person name="Deshmukh S."/>
            <person name="Balint B."/>
            <person name="Kukolya J."/>
        </authorList>
    </citation>
    <scope>NUCLEOTIDE SEQUENCE</scope>
    <source>
        <strain evidence="2">KB22</strain>
    </source>
</reference>
<evidence type="ECO:0000313" key="2">
    <source>
        <dbReference type="EMBL" id="MBE8713484.1"/>
    </source>
</evidence>
<organism evidence="2 3">
    <name type="scientific">Sphingobacterium hungaricum</name>
    <dbReference type="NCBI Taxonomy" id="2082723"/>
    <lineage>
        <taxon>Bacteria</taxon>
        <taxon>Pseudomonadati</taxon>
        <taxon>Bacteroidota</taxon>
        <taxon>Sphingobacteriia</taxon>
        <taxon>Sphingobacteriales</taxon>
        <taxon>Sphingobacteriaceae</taxon>
        <taxon>Sphingobacterium</taxon>
    </lineage>
</organism>
<keyword evidence="3" id="KW-1185">Reference proteome</keyword>
<feature type="transmembrane region" description="Helical" evidence="1">
    <location>
        <begin position="115"/>
        <end position="137"/>
    </location>
</feature>
<sequence length="227" mass="25368">MNEVFDILFHPLPNAIMTLLMGLSLVYWLFTMLLGDGFEFGEANVDFEGADMQDIDAPDDLDGDTDADGEPSFWSKAMDYINIGKAPMMVIVTLFKFIGWIITIASSIALSLSQYGWKSVLILIPIFLLTYFLMHYVTIPVVKLYQKVGYQGEEAHDYLGRVGKMKSTIQGDNIGSAEIVINQDVIRLPVKSRNGERIAYGDTVVVTNETGDGKIYFVEKEITLNTI</sequence>
<dbReference type="Gene3D" id="2.40.50.140">
    <property type="entry name" value="Nucleic acid-binding proteins"/>
    <property type="match status" value="1"/>
</dbReference>
<accession>A0A928UYK8</accession>
<feature type="transmembrane region" description="Helical" evidence="1">
    <location>
        <begin position="86"/>
        <end position="109"/>
    </location>
</feature>
<feature type="transmembrane region" description="Helical" evidence="1">
    <location>
        <begin position="12"/>
        <end position="30"/>
    </location>
</feature>
<keyword evidence="1" id="KW-0812">Transmembrane</keyword>
<dbReference type="EMBL" id="PRDK01000004">
    <property type="protein sequence ID" value="MBE8713484.1"/>
    <property type="molecule type" value="Genomic_DNA"/>
</dbReference>
<keyword evidence="1" id="KW-0472">Membrane</keyword>
<protein>
    <submittedName>
        <fullName evidence="2">Uncharacterized protein</fullName>
    </submittedName>
</protein>